<evidence type="ECO:0000313" key="9">
    <source>
        <dbReference type="Proteomes" id="UP000516422"/>
    </source>
</evidence>
<dbReference type="SUPFAM" id="SSF53383">
    <property type="entry name" value="PLP-dependent transferases"/>
    <property type="match status" value="1"/>
</dbReference>
<accession>A0A7H1PV95</accession>
<evidence type="ECO:0000256" key="3">
    <source>
        <dbReference type="ARBA" id="ARBA00022576"/>
    </source>
</evidence>
<dbReference type="GO" id="GO:0030170">
    <property type="term" value="F:pyridoxal phosphate binding"/>
    <property type="evidence" value="ECO:0007669"/>
    <property type="project" value="InterPro"/>
</dbReference>
<dbReference type="Pfam" id="PF00155">
    <property type="entry name" value="Aminotran_1_2"/>
    <property type="match status" value="1"/>
</dbReference>
<evidence type="ECO:0000256" key="6">
    <source>
        <dbReference type="ARBA" id="ARBA00026106"/>
    </source>
</evidence>
<keyword evidence="4 8" id="KW-0808">Transferase</keyword>
<dbReference type="InterPro" id="IPR051926">
    <property type="entry name" value="Ala_Aminotransferase"/>
</dbReference>
<dbReference type="PANTHER" id="PTHR43488">
    <property type="entry name" value="GLUTAMATE-PYRUVATE AMINOTRANSFERASE ALAA"/>
    <property type="match status" value="1"/>
</dbReference>
<name>A0A7H1PV95_9ACTN</name>
<dbReference type="KEGG" id="sgf:HEP81_01646"/>
<reference evidence="8 9" key="1">
    <citation type="submission" date="2020-04" db="EMBL/GenBank/DDBJ databases">
        <title>Characterization and engineering of Streptomyces griseofuscus DSM40191 as a potential heterologous host for expression of BGCs.</title>
        <authorList>
            <person name="Gren T."/>
            <person name="Whitford C.M."/>
            <person name="Mohite O.S."/>
            <person name="Joergensen T.S."/>
            <person name="Nielsen J.B."/>
            <person name="Lee S.Y."/>
            <person name="Weber T."/>
        </authorList>
    </citation>
    <scope>NUCLEOTIDE SEQUENCE [LARGE SCALE GENOMIC DNA]</scope>
    <source>
        <strain evidence="8 9">DSM 40191</strain>
    </source>
</reference>
<dbReference type="Gene3D" id="3.40.640.10">
    <property type="entry name" value="Type I PLP-dependent aspartate aminotransferase-like (Major domain)"/>
    <property type="match status" value="1"/>
</dbReference>
<dbReference type="EMBL" id="CP051006">
    <property type="protein sequence ID" value="QNT91975.1"/>
    <property type="molecule type" value="Genomic_DNA"/>
</dbReference>
<dbReference type="CDD" id="cd00609">
    <property type="entry name" value="AAT_like"/>
    <property type="match status" value="1"/>
</dbReference>
<dbReference type="InterPro" id="IPR004839">
    <property type="entry name" value="Aminotransferase_I/II_large"/>
</dbReference>
<dbReference type="AlphaFoldDB" id="A0A7H1PV95"/>
<comment type="similarity">
    <text evidence="2">Belongs to the class-I pyridoxal-phosphate-dependent aminotransferase family.</text>
</comment>
<dbReference type="InterPro" id="IPR015422">
    <property type="entry name" value="PyrdxlP-dep_Trfase_small"/>
</dbReference>
<sequence>MTSRREIRTSRKLSGVSYSLRGPLAAQAESRRAAGQDVLALNLGDPAAYGLPPAREVVRAVRDHLDDSCGYSGAAGLPEARDAVARHYRGKGLHTVRQCDVYLGNGVSELAPLSLHALLNPRDEVLVPAPDYPMWTASIVMAGGQPVHYQCDEASDWYPDPGDVARRVTDRTRAIVVINPNNPTGSVWPYEVLNGIADVARTHGLVLLADEIYADFLAELPTAPIDWMTPNSPHKSANCRDVYWAPWSEWKIAPSRPPRVASAMRRASVTSPVRM</sequence>
<proteinExistence type="inferred from homology"/>
<keyword evidence="5" id="KW-0663">Pyridoxal phosphate</keyword>
<evidence type="ECO:0000256" key="1">
    <source>
        <dbReference type="ARBA" id="ARBA00001933"/>
    </source>
</evidence>
<dbReference type="Gene3D" id="3.90.1150.10">
    <property type="entry name" value="Aspartate Aminotransferase, domain 1"/>
    <property type="match status" value="1"/>
</dbReference>
<evidence type="ECO:0000256" key="4">
    <source>
        <dbReference type="ARBA" id="ARBA00022679"/>
    </source>
</evidence>
<organism evidence="8 9">
    <name type="scientific">Streptomyces griseofuscus</name>
    <dbReference type="NCBI Taxonomy" id="146922"/>
    <lineage>
        <taxon>Bacteria</taxon>
        <taxon>Bacillati</taxon>
        <taxon>Actinomycetota</taxon>
        <taxon>Actinomycetes</taxon>
        <taxon>Kitasatosporales</taxon>
        <taxon>Streptomycetaceae</taxon>
        <taxon>Streptomyces</taxon>
    </lineage>
</organism>
<dbReference type="EC" id="2.6.1.2" evidence="6"/>
<keyword evidence="3 8" id="KW-0032">Aminotransferase</keyword>
<dbReference type="Proteomes" id="UP000516422">
    <property type="component" value="Chromosome"/>
</dbReference>
<feature type="domain" description="Aminotransferase class I/classII large" evidence="7">
    <location>
        <begin position="37"/>
        <end position="220"/>
    </location>
</feature>
<dbReference type="InterPro" id="IPR015421">
    <property type="entry name" value="PyrdxlP-dep_Trfase_major"/>
</dbReference>
<dbReference type="InterPro" id="IPR015424">
    <property type="entry name" value="PyrdxlP-dep_Trfase"/>
</dbReference>
<evidence type="ECO:0000256" key="2">
    <source>
        <dbReference type="ARBA" id="ARBA00007441"/>
    </source>
</evidence>
<gene>
    <name evidence="8" type="ORF">HEP81_01646</name>
</gene>
<evidence type="ECO:0000313" key="8">
    <source>
        <dbReference type="EMBL" id="QNT91975.1"/>
    </source>
</evidence>
<protein>
    <recommendedName>
        <fullName evidence="6">alanine transaminase</fullName>
        <ecNumber evidence="6">2.6.1.2</ecNumber>
    </recommendedName>
</protein>
<evidence type="ECO:0000256" key="5">
    <source>
        <dbReference type="ARBA" id="ARBA00022898"/>
    </source>
</evidence>
<comment type="cofactor">
    <cofactor evidence="1">
        <name>pyridoxal 5'-phosphate</name>
        <dbReference type="ChEBI" id="CHEBI:597326"/>
    </cofactor>
</comment>
<dbReference type="GO" id="GO:0004021">
    <property type="term" value="F:L-alanine:2-oxoglutarate aminotransferase activity"/>
    <property type="evidence" value="ECO:0007669"/>
    <property type="project" value="UniProtKB-EC"/>
</dbReference>
<dbReference type="PANTHER" id="PTHR43488:SF2">
    <property type="entry name" value="GLUTAMATE-PYRUVATE AMINOTRANSFERASE ALAA"/>
    <property type="match status" value="1"/>
</dbReference>
<evidence type="ECO:0000259" key="7">
    <source>
        <dbReference type="Pfam" id="PF00155"/>
    </source>
</evidence>